<dbReference type="NCBIfam" id="TIGR04183">
    <property type="entry name" value="Por_Secre_tail"/>
    <property type="match status" value="1"/>
</dbReference>
<dbReference type="Gene3D" id="2.60.40.10">
    <property type="entry name" value="Immunoglobulins"/>
    <property type="match status" value="1"/>
</dbReference>
<dbReference type="InterPro" id="IPR022409">
    <property type="entry name" value="PKD/Chitinase_dom"/>
</dbReference>
<gene>
    <name evidence="3" type="ORF">SAMN05421739_105135</name>
</gene>
<dbReference type="Pfam" id="PF18962">
    <property type="entry name" value="Por_Secre_tail"/>
    <property type="match status" value="1"/>
</dbReference>
<sequence>MFPRYLQPKGINILVATCRLSLYYCIMKTYLLSITILILSLQPLLAQVTKPVLDCTREPNPVTISQQKLLRQASDTTRANKVAVYYVLPRDASYSQEEYDAIRKATREIQAWFQINTGGVTYTFSFPDTVVVYEALENTAYYADDWWSMLLPEMEQQGLPIWQDGTVASLWIKTGQPYGIGLGAQWCDGYCGVAMAGVENFPEFNNTGVCSGGTGVNAWPCVPHGTMAHELGHAFGLSHPAEVEETAEVADHSVMQTHWNYPYYAPEHQQPWGLLTTERTHLWENPFLYKGIKLKQIYTADVVNLPVTGPTPEARFKAVSTPHKVKLINKTKDAKLYYWAFGDGMVSNEKSPEYAYRKPGTYTVELRASSSSGMTDVSRQTVTVTGKHPHFDRPIHVGPIIVFPNPSTDGFFEIKLPPEIFPITITLMNSNGTILSKQVYKNNQDLSRIDLSKQIRGLYFIKVDVLGFSQTLKVIRN</sequence>
<protein>
    <submittedName>
        <fullName evidence="3">Por secretion system C-terminal sorting domain-containing protein</fullName>
    </submittedName>
</protein>
<dbReference type="SMART" id="SM00089">
    <property type="entry name" value="PKD"/>
    <property type="match status" value="1"/>
</dbReference>
<evidence type="ECO:0000256" key="1">
    <source>
        <dbReference type="SAM" id="Phobius"/>
    </source>
</evidence>
<dbReference type="EMBL" id="FOOT01000005">
    <property type="protein sequence ID" value="SFH03082.1"/>
    <property type="molecule type" value="Genomic_DNA"/>
</dbReference>
<accession>A0A1I2WPH2</accession>
<evidence type="ECO:0000259" key="2">
    <source>
        <dbReference type="PROSITE" id="PS50093"/>
    </source>
</evidence>
<dbReference type="CDD" id="cd00146">
    <property type="entry name" value="PKD"/>
    <property type="match status" value="1"/>
</dbReference>
<organism evidence="3 4">
    <name type="scientific">Pontibacter chinhatensis</name>
    <dbReference type="NCBI Taxonomy" id="1436961"/>
    <lineage>
        <taxon>Bacteria</taxon>
        <taxon>Pseudomonadati</taxon>
        <taxon>Bacteroidota</taxon>
        <taxon>Cytophagia</taxon>
        <taxon>Cytophagales</taxon>
        <taxon>Hymenobacteraceae</taxon>
        <taxon>Pontibacter</taxon>
    </lineage>
</organism>
<evidence type="ECO:0000313" key="4">
    <source>
        <dbReference type="Proteomes" id="UP000198724"/>
    </source>
</evidence>
<dbReference type="Pfam" id="PF18911">
    <property type="entry name" value="PKD_4"/>
    <property type="match status" value="1"/>
</dbReference>
<dbReference type="Proteomes" id="UP000198724">
    <property type="component" value="Unassembled WGS sequence"/>
</dbReference>
<keyword evidence="4" id="KW-1185">Reference proteome</keyword>
<name>A0A1I2WPH2_9BACT</name>
<proteinExistence type="predicted"/>
<dbReference type="SUPFAM" id="SSF55486">
    <property type="entry name" value="Metalloproteases ('zincins'), catalytic domain"/>
    <property type="match status" value="1"/>
</dbReference>
<keyword evidence="1" id="KW-0812">Transmembrane</keyword>
<evidence type="ECO:0000313" key="3">
    <source>
        <dbReference type="EMBL" id="SFH03082.1"/>
    </source>
</evidence>
<dbReference type="PROSITE" id="PS50093">
    <property type="entry name" value="PKD"/>
    <property type="match status" value="1"/>
</dbReference>
<dbReference type="STRING" id="1436961.SAMN05421739_105135"/>
<dbReference type="Gene3D" id="3.40.390.10">
    <property type="entry name" value="Collagenase (Catalytic Domain)"/>
    <property type="match status" value="1"/>
</dbReference>
<dbReference type="AlphaFoldDB" id="A0A1I2WPH2"/>
<keyword evidence="1" id="KW-0472">Membrane</keyword>
<feature type="domain" description="PKD" evidence="2">
    <location>
        <begin position="331"/>
        <end position="385"/>
    </location>
</feature>
<dbReference type="InterPro" id="IPR035986">
    <property type="entry name" value="PKD_dom_sf"/>
</dbReference>
<dbReference type="InterPro" id="IPR013783">
    <property type="entry name" value="Ig-like_fold"/>
</dbReference>
<dbReference type="GO" id="GO:0008237">
    <property type="term" value="F:metallopeptidase activity"/>
    <property type="evidence" value="ECO:0007669"/>
    <property type="project" value="InterPro"/>
</dbReference>
<dbReference type="InterPro" id="IPR024079">
    <property type="entry name" value="MetalloPept_cat_dom_sf"/>
</dbReference>
<feature type="transmembrane region" description="Helical" evidence="1">
    <location>
        <begin position="21"/>
        <end position="41"/>
    </location>
</feature>
<dbReference type="InterPro" id="IPR000601">
    <property type="entry name" value="PKD_dom"/>
</dbReference>
<keyword evidence="1" id="KW-1133">Transmembrane helix</keyword>
<dbReference type="InterPro" id="IPR026444">
    <property type="entry name" value="Secre_tail"/>
</dbReference>
<reference evidence="4" key="1">
    <citation type="submission" date="2016-10" db="EMBL/GenBank/DDBJ databases">
        <authorList>
            <person name="Varghese N."/>
            <person name="Submissions S."/>
        </authorList>
    </citation>
    <scope>NUCLEOTIDE SEQUENCE [LARGE SCALE GENOMIC DNA]</scope>
    <source>
        <strain evidence="4">LP51</strain>
    </source>
</reference>
<dbReference type="SUPFAM" id="SSF49299">
    <property type="entry name" value="PKD domain"/>
    <property type="match status" value="1"/>
</dbReference>